<dbReference type="Proteomes" id="UP000499080">
    <property type="component" value="Unassembled WGS sequence"/>
</dbReference>
<evidence type="ECO:0000313" key="1">
    <source>
        <dbReference type="EMBL" id="GBN94141.1"/>
    </source>
</evidence>
<organism evidence="2 3">
    <name type="scientific">Araneus ventricosus</name>
    <name type="common">Orbweaver spider</name>
    <name type="synonym">Epeira ventricosa</name>
    <dbReference type="NCBI Taxonomy" id="182803"/>
    <lineage>
        <taxon>Eukaryota</taxon>
        <taxon>Metazoa</taxon>
        <taxon>Ecdysozoa</taxon>
        <taxon>Arthropoda</taxon>
        <taxon>Chelicerata</taxon>
        <taxon>Arachnida</taxon>
        <taxon>Araneae</taxon>
        <taxon>Araneomorphae</taxon>
        <taxon>Entelegynae</taxon>
        <taxon>Araneoidea</taxon>
        <taxon>Araneidae</taxon>
        <taxon>Araneus</taxon>
    </lineage>
</organism>
<accession>A0A4Y2T0U7</accession>
<dbReference type="AlphaFoldDB" id="A0A4Y2T0U7"/>
<dbReference type="EMBL" id="BGPR01025339">
    <property type="protein sequence ID" value="GBN94147.1"/>
    <property type="molecule type" value="Genomic_DNA"/>
</dbReference>
<evidence type="ECO:0000313" key="3">
    <source>
        <dbReference type="Proteomes" id="UP000499080"/>
    </source>
</evidence>
<sequence length="84" mass="9927">MRLACLVEIPNDHVEEAKVLFFMGYLKWAHLRQSWPSNWQGKEFKDLLKSERERFIKIKISVLEVGFFDADKTFSFRAANFTGI</sequence>
<protein>
    <submittedName>
        <fullName evidence="2">Uncharacterized protein</fullName>
    </submittedName>
</protein>
<evidence type="ECO:0000313" key="2">
    <source>
        <dbReference type="EMBL" id="GBN94147.1"/>
    </source>
</evidence>
<reference evidence="2 3" key="1">
    <citation type="journal article" date="2019" name="Sci. Rep.">
        <title>Orb-weaving spider Araneus ventricosus genome elucidates the spidroin gene catalogue.</title>
        <authorList>
            <person name="Kono N."/>
            <person name="Nakamura H."/>
            <person name="Ohtoshi R."/>
            <person name="Moran D.A.P."/>
            <person name="Shinohara A."/>
            <person name="Yoshida Y."/>
            <person name="Fujiwara M."/>
            <person name="Mori M."/>
            <person name="Tomita M."/>
            <person name="Arakawa K."/>
        </authorList>
    </citation>
    <scope>NUCLEOTIDE SEQUENCE [LARGE SCALE GENOMIC DNA]</scope>
</reference>
<keyword evidence="3" id="KW-1185">Reference proteome</keyword>
<comment type="caution">
    <text evidence="2">The sequence shown here is derived from an EMBL/GenBank/DDBJ whole genome shotgun (WGS) entry which is preliminary data.</text>
</comment>
<name>A0A4Y2T0U7_ARAVE</name>
<proteinExistence type="predicted"/>
<gene>
    <name evidence="2" type="ORF">AVEN_149027_1</name>
    <name evidence="1" type="ORF">AVEN_254161_1</name>
</gene>
<dbReference type="EMBL" id="BGPR01025337">
    <property type="protein sequence ID" value="GBN94141.1"/>
    <property type="molecule type" value="Genomic_DNA"/>
</dbReference>